<accession>A0A8J7W0D2</accession>
<name>A0A8J7W0D2_9FIRM</name>
<dbReference type="InterPro" id="IPR003251">
    <property type="entry name" value="Rr_diiron-bd_dom"/>
</dbReference>
<keyword evidence="3" id="KW-0167">Capsid protein</keyword>
<dbReference type="InterPro" id="IPR009078">
    <property type="entry name" value="Ferritin-like_SF"/>
</dbReference>
<feature type="domain" description="Rubrerythrin diiron-binding" evidence="2">
    <location>
        <begin position="18"/>
        <end position="66"/>
    </location>
</feature>
<proteinExistence type="predicted"/>
<dbReference type="Pfam" id="PF02915">
    <property type="entry name" value="Rubrerythrin"/>
    <property type="match status" value="1"/>
</dbReference>
<reference evidence="3" key="2">
    <citation type="submission" date="2021-04" db="EMBL/GenBank/DDBJ databases">
        <authorList>
            <person name="Liu J."/>
        </authorList>
    </citation>
    <scope>NUCLEOTIDE SEQUENCE</scope>
    <source>
        <strain evidence="3">BAD-6</strain>
    </source>
</reference>
<dbReference type="InterPro" id="IPR012851">
    <property type="entry name" value="Spore_coat_CotF-like"/>
</dbReference>
<dbReference type="AlphaFoldDB" id="A0A8J7W0D2"/>
<dbReference type="Pfam" id="PF07875">
    <property type="entry name" value="Coat_F"/>
    <property type="match status" value="1"/>
</dbReference>
<keyword evidence="4" id="KW-1185">Reference proteome</keyword>
<dbReference type="RefSeq" id="WP_227018172.1">
    <property type="nucleotide sequence ID" value="NZ_JAGSND010000005.1"/>
</dbReference>
<evidence type="ECO:0000259" key="2">
    <source>
        <dbReference type="Pfam" id="PF02915"/>
    </source>
</evidence>
<evidence type="ECO:0000313" key="3">
    <source>
        <dbReference type="EMBL" id="MBR0598041.1"/>
    </source>
</evidence>
<feature type="compositionally biased region" description="Polar residues" evidence="1">
    <location>
        <begin position="77"/>
        <end position="88"/>
    </location>
</feature>
<sequence length="217" mass="23743">MKIQLSKKERMLLEDEKTQEELCIAKYNSYAQQAQDPQLKQLFTKLANEERKHYDTVNQLLQGFMPSSGQGQGGSQMAKQAMQSGQTSQQAMEVGQMGGQMGQKGMQSGQSGQSAQPGQSGSQTGQQLMQSKVQLNANAGQGSQSQSNSSSGNSADKILCIDMLSTEKYVSSSYDTAIFESASTPVRQALQHIQKDEQSHGEQIFQYMSSNGMYQVQ</sequence>
<dbReference type="InterPro" id="IPR012347">
    <property type="entry name" value="Ferritin-like"/>
</dbReference>
<dbReference type="CDD" id="cd00657">
    <property type="entry name" value="Ferritin_like"/>
    <property type="match status" value="1"/>
</dbReference>
<protein>
    <submittedName>
        <fullName evidence="3">Spore coat protein</fullName>
    </submittedName>
</protein>
<dbReference type="GO" id="GO:0046872">
    <property type="term" value="F:metal ion binding"/>
    <property type="evidence" value="ECO:0007669"/>
    <property type="project" value="InterPro"/>
</dbReference>
<evidence type="ECO:0000313" key="4">
    <source>
        <dbReference type="Proteomes" id="UP000675664"/>
    </source>
</evidence>
<organism evidence="3 4">
    <name type="scientific">Sinanaerobacter chloroacetimidivorans</name>
    <dbReference type="NCBI Taxonomy" id="2818044"/>
    <lineage>
        <taxon>Bacteria</taxon>
        <taxon>Bacillati</taxon>
        <taxon>Bacillota</taxon>
        <taxon>Clostridia</taxon>
        <taxon>Peptostreptococcales</taxon>
        <taxon>Anaerovoracaceae</taxon>
        <taxon>Sinanaerobacter</taxon>
    </lineage>
</organism>
<dbReference type="SUPFAM" id="SSF47240">
    <property type="entry name" value="Ferritin-like"/>
    <property type="match status" value="2"/>
</dbReference>
<dbReference type="EMBL" id="JAGSND010000005">
    <property type="protein sequence ID" value="MBR0598041.1"/>
    <property type="molecule type" value="Genomic_DNA"/>
</dbReference>
<feature type="compositionally biased region" description="Low complexity" evidence="1">
    <location>
        <begin position="103"/>
        <end position="127"/>
    </location>
</feature>
<dbReference type="Proteomes" id="UP000675664">
    <property type="component" value="Unassembled WGS sequence"/>
</dbReference>
<gene>
    <name evidence="3" type="ORF">KCX82_09165</name>
</gene>
<keyword evidence="3" id="KW-0946">Virion</keyword>
<dbReference type="Gene3D" id="1.20.1260.10">
    <property type="match status" value="1"/>
</dbReference>
<feature type="region of interest" description="Disordered" evidence="1">
    <location>
        <begin position="65"/>
        <end position="127"/>
    </location>
</feature>
<reference evidence="3" key="1">
    <citation type="submission" date="2021-04" db="EMBL/GenBank/DDBJ databases">
        <title>Sinoanaerobacter chloroacetimidivorans sp. nov., an obligate anaerobic bacterium isolated from anaerobic sludge.</title>
        <authorList>
            <person name="Bao Y."/>
        </authorList>
    </citation>
    <scope>NUCLEOTIDE SEQUENCE</scope>
    <source>
        <strain evidence="3">BAD-6</strain>
    </source>
</reference>
<evidence type="ECO:0000256" key="1">
    <source>
        <dbReference type="SAM" id="MobiDB-lite"/>
    </source>
</evidence>
<dbReference type="GO" id="GO:0016491">
    <property type="term" value="F:oxidoreductase activity"/>
    <property type="evidence" value="ECO:0007669"/>
    <property type="project" value="InterPro"/>
</dbReference>
<comment type="caution">
    <text evidence="3">The sequence shown here is derived from an EMBL/GenBank/DDBJ whole genome shotgun (WGS) entry which is preliminary data.</text>
</comment>